<feature type="transmembrane region" description="Helical" evidence="7">
    <location>
        <begin position="197"/>
        <end position="218"/>
    </location>
</feature>
<organism evidence="8 9">
    <name type="scientific">Phialocephala subalpina</name>
    <dbReference type="NCBI Taxonomy" id="576137"/>
    <lineage>
        <taxon>Eukaryota</taxon>
        <taxon>Fungi</taxon>
        <taxon>Dikarya</taxon>
        <taxon>Ascomycota</taxon>
        <taxon>Pezizomycotina</taxon>
        <taxon>Leotiomycetes</taxon>
        <taxon>Helotiales</taxon>
        <taxon>Mollisiaceae</taxon>
        <taxon>Phialocephala</taxon>
        <taxon>Phialocephala fortinii species complex</taxon>
    </lineage>
</organism>
<dbReference type="AlphaFoldDB" id="A0A1L7XSG5"/>
<dbReference type="PANTHER" id="PTHR45649">
    <property type="entry name" value="AMINO-ACID PERMEASE BAT1"/>
    <property type="match status" value="1"/>
</dbReference>
<feature type="transmembrane region" description="Helical" evidence="7">
    <location>
        <begin position="171"/>
        <end position="190"/>
    </location>
</feature>
<evidence type="ECO:0000256" key="2">
    <source>
        <dbReference type="ARBA" id="ARBA00022448"/>
    </source>
</evidence>
<dbReference type="Gene3D" id="1.20.1740.10">
    <property type="entry name" value="Amino acid/polyamine transporter I"/>
    <property type="match status" value="1"/>
</dbReference>
<proteinExistence type="predicted"/>
<dbReference type="Pfam" id="PF13520">
    <property type="entry name" value="AA_permease_2"/>
    <property type="match status" value="1"/>
</dbReference>
<evidence type="ECO:0000313" key="9">
    <source>
        <dbReference type="Proteomes" id="UP000184330"/>
    </source>
</evidence>
<feature type="transmembrane region" description="Helical" evidence="7">
    <location>
        <begin position="238"/>
        <end position="257"/>
    </location>
</feature>
<evidence type="ECO:0000256" key="1">
    <source>
        <dbReference type="ARBA" id="ARBA00004141"/>
    </source>
</evidence>
<gene>
    <name evidence="8" type="ORF">PAC_17808</name>
</gene>
<protein>
    <submittedName>
        <fullName evidence="8">Related to choline permease</fullName>
    </submittedName>
</protein>
<keyword evidence="9" id="KW-1185">Reference proteome</keyword>
<keyword evidence="4 7" id="KW-1133">Transmembrane helix</keyword>
<evidence type="ECO:0000256" key="4">
    <source>
        <dbReference type="ARBA" id="ARBA00022989"/>
    </source>
</evidence>
<evidence type="ECO:0000256" key="6">
    <source>
        <dbReference type="SAM" id="MobiDB-lite"/>
    </source>
</evidence>
<dbReference type="GO" id="GO:0016020">
    <property type="term" value="C:membrane"/>
    <property type="evidence" value="ECO:0007669"/>
    <property type="project" value="UniProtKB-SubCell"/>
</dbReference>
<feature type="region of interest" description="Disordered" evidence="6">
    <location>
        <begin position="1"/>
        <end position="22"/>
    </location>
</feature>
<sequence length="530" mass="58209">MDDTKSEAVQNVSSHPSSEMDDVIGMSADERTLLALGHKQELKRTHTFWSLMAYQTTILCSWSCNIVMFYYVFSLGGPVCLVCGTVVVSTGQILLMASMAEYTSIWPTAGGQQFYTQLVAPRSMRRFLSYVVGWCILVGQISASTSCALNSAEIVGAFVGVTHPDIVWKPYMTWLIYTGFLVAPAVSNLLPRNLPALNIMGASFNILGGIVWAIVFLAMAPKTSAKFVFTEFINTSGWASPGWVFILSMYVPIYGLYGTDGVMHRRRVMVWSMAWAGTTAWVSAIIMVYTAGNWEVYMEADSSYLAWFMDVTKSVNGGGIFCAVIMMGLNYLIIVNMNTAGSRLVWSMARDRAFPFSSYLSQISTRFQMPLNAMNAIIVVNLIVGLLVLGSKLAFFAIISGGGVTFQVSFCIPILCVVCRGRSILPPRPNFDLGKWGYPINIASLLWSVIVVLFFVFPQFVPVVGTGNIQNMNWAIAILAGVVVFGGLYWVLKGRKEYLVDSNTVMDESVVVMGQEVLAAHQVVGSSEKL</sequence>
<reference evidence="8 9" key="1">
    <citation type="submission" date="2016-03" db="EMBL/GenBank/DDBJ databases">
        <authorList>
            <person name="Ploux O."/>
        </authorList>
    </citation>
    <scope>NUCLEOTIDE SEQUENCE [LARGE SCALE GENOMIC DNA]</scope>
    <source>
        <strain evidence="8 9">UAMH 11012</strain>
    </source>
</reference>
<feature type="transmembrane region" description="Helical" evidence="7">
    <location>
        <begin position="269"/>
        <end position="294"/>
    </location>
</feature>
<feature type="transmembrane region" description="Helical" evidence="7">
    <location>
        <begin position="371"/>
        <end position="389"/>
    </location>
</feature>
<keyword evidence="5 7" id="KW-0472">Membrane</keyword>
<keyword evidence="2" id="KW-0813">Transport</keyword>
<feature type="transmembrane region" description="Helical" evidence="7">
    <location>
        <begin position="127"/>
        <end position="151"/>
    </location>
</feature>
<dbReference type="EMBL" id="FJOG01000048">
    <property type="protein sequence ID" value="CZR67909.1"/>
    <property type="molecule type" value="Genomic_DNA"/>
</dbReference>
<name>A0A1L7XSG5_9HELO</name>
<dbReference type="OrthoDB" id="2417308at2759"/>
<accession>A0A1L7XSG5</accession>
<feature type="transmembrane region" description="Helical" evidence="7">
    <location>
        <begin position="440"/>
        <end position="460"/>
    </location>
</feature>
<dbReference type="PIRSF" id="PIRSF006060">
    <property type="entry name" value="AA_transporter"/>
    <property type="match status" value="1"/>
</dbReference>
<feature type="transmembrane region" description="Helical" evidence="7">
    <location>
        <begin position="314"/>
        <end position="334"/>
    </location>
</feature>
<feature type="transmembrane region" description="Helical" evidence="7">
    <location>
        <begin position="472"/>
        <end position="492"/>
    </location>
</feature>
<comment type="subcellular location">
    <subcellularLocation>
        <location evidence="1">Membrane</location>
        <topology evidence="1">Multi-pass membrane protein</topology>
    </subcellularLocation>
</comment>
<dbReference type="PANTHER" id="PTHR45649:SF14">
    <property type="entry name" value="GABA PERMEASE"/>
    <property type="match status" value="1"/>
</dbReference>
<feature type="transmembrane region" description="Helical" evidence="7">
    <location>
        <begin position="79"/>
        <end position="97"/>
    </location>
</feature>
<dbReference type="Proteomes" id="UP000184330">
    <property type="component" value="Unassembled WGS sequence"/>
</dbReference>
<evidence type="ECO:0000313" key="8">
    <source>
        <dbReference type="EMBL" id="CZR67909.1"/>
    </source>
</evidence>
<keyword evidence="3 7" id="KW-0812">Transmembrane</keyword>
<feature type="compositionally biased region" description="Polar residues" evidence="6">
    <location>
        <begin position="7"/>
        <end position="17"/>
    </location>
</feature>
<feature type="transmembrane region" description="Helical" evidence="7">
    <location>
        <begin position="48"/>
        <end position="73"/>
    </location>
</feature>
<evidence type="ECO:0000256" key="5">
    <source>
        <dbReference type="ARBA" id="ARBA00023136"/>
    </source>
</evidence>
<feature type="transmembrane region" description="Helical" evidence="7">
    <location>
        <begin position="395"/>
        <end position="419"/>
    </location>
</feature>
<evidence type="ECO:0000256" key="7">
    <source>
        <dbReference type="SAM" id="Phobius"/>
    </source>
</evidence>
<evidence type="ECO:0000256" key="3">
    <source>
        <dbReference type="ARBA" id="ARBA00022692"/>
    </source>
</evidence>
<dbReference type="GO" id="GO:0022857">
    <property type="term" value="F:transmembrane transporter activity"/>
    <property type="evidence" value="ECO:0007669"/>
    <property type="project" value="InterPro"/>
</dbReference>
<dbReference type="InterPro" id="IPR002293">
    <property type="entry name" value="AA/rel_permease1"/>
</dbReference>